<gene>
    <name evidence="1" type="ORF">SVUK_LOCUS3966</name>
</gene>
<accession>A0A3P7KMC7</accession>
<evidence type="ECO:0000313" key="2">
    <source>
        <dbReference type="Proteomes" id="UP000270094"/>
    </source>
</evidence>
<dbReference type="EMBL" id="UYYB01010625">
    <property type="protein sequence ID" value="VDM68968.1"/>
    <property type="molecule type" value="Genomic_DNA"/>
</dbReference>
<dbReference type="OrthoDB" id="5863465at2759"/>
<dbReference type="AlphaFoldDB" id="A0A3P7KMC7"/>
<name>A0A3P7KMC7_STRVU</name>
<evidence type="ECO:0000313" key="1">
    <source>
        <dbReference type="EMBL" id="VDM68968.1"/>
    </source>
</evidence>
<reference evidence="1 2" key="1">
    <citation type="submission" date="2018-11" db="EMBL/GenBank/DDBJ databases">
        <authorList>
            <consortium name="Pathogen Informatics"/>
        </authorList>
    </citation>
    <scope>NUCLEOTIDE SEQUENCE [LARGE SCALE GENOMIC DNA]</scope>
</reference>
<dbReference type="Proteomes" id="UP000270094">
    <property type="component" value="Unassembled WGS sequence"/>
</dbReference>
<sequence>MHKCRLCDGIRGLTAERLKAPIEKPRAPLNKSSGKGCYSHLGKETELIVRNVRRFFDGLKQELRGVCKGTLLDQTAMMTVLACGVSVRTVIRVTRSNDWSLDTKDIKKENPRRRNSIHDGILQRHGQEWGTVVRQFVLNEIEHQEDVTAAQLHNKICFAFADFPIPEPSFHVFLRALGFTYKKVGTKRLLKFESKDCENQKLTEEEDYEVDVA</sequence>
<proteinExistence type="predicted"/>
<protein>
    <submittedName>
        <fullName evidence="1">Uncharacterized protein</fullName>
    </submittedName>
</protein>
<organism evidence="1 2">
    <name type="scientific">Strongylus vulgaris</name>
    <name type="common">Blood worm</name>
    <dbReference type="NCBI Taxonomy" id="40348"/>
    <lineage>
        <taxon>Eukaryota</taxon>
        <taxon>Metazoa</taxon>
        <taxon>Ecdysozoa</taxon>
        <taxon>Nematoda</taxon>
        <taxon>Chromadorea</taxon>
        <taxon>Rhabditida</taxon>
        <taxon>Rhabditina</taxon>
        <taxon>Rhabditomorpha</taxon>
        <taxon>Strongyloidea</taxon>
        <taxon>Strongylidae</taxon>
        <taxon>Strongylus</taxon>
    </lineage>
</organism>
<keyword evidence="2" id="KW-1185">Reference proteome</keyword>